<dbReference type="RefSeq" id="WP_080393152.1">
    <property type="nucleotide sequence ID" value="NZ_JBPDUT010000001.1"/>
</dbReference>
<gene>
    <name evidence="1" type="ORF">ALQ37_102254</name>
</gene>
<sequence>MTDSRKRSFVEMPKDWPLPDHYLLELGRIAATWAVLEGSLNLYIKKLLGINDPDDARPQIITTHMNFKQKQDAFGTLCDVLQDSHPGLKNFDAVMTAMNKASKARNRYVHGSLHYDPDTATLLLSSVSARGSFKVTFVPTTVENLKDVSVLIHKASLALHNLVTGSKHQGLFPTT</sequence>
<comment type="caution">
    <text evidence="1">The sequence shown here is derived from an EMBL/GenBank/DDBJ whole genome shotgun (WGS) entry which is preliminary data.</text>
</comment>
<accession>A0A0Q0DYZ8</accession>
<reference evidence="1 2" key="1">
    <citation type="submission" date="2018-08" db="EMBL/GenBank/DDBJ databases">
        <title>Recombination of ecologically and evolutionarily significant loci maintains genetic cohesion in the Pseudomonas syringae species complex.</title>
        <authorList>
            <person name="Dillon M."/>
            <person name="Thakur S."/>
            <person name="Almeida R.N.D."/>
            <person name="Weir B.S."/>
            <person name="Guttman D.S."/>
        </authorList>
    </citation>
    <scope>NUCLEOTIDE SEQUENCE [LARGE SCALE GENOMIC DNA]</scope>
    <source>
        <strain evidence="1 2">ICMP 4388</strain>
    </source>
</reference>
<name>A0A0Q0DYZ8_PSEAP</name>
<dbReference type="EMBL" id="RBPX01000238">
    <property type="protein sequence ID" value="RMO62943.1"/>
    <property type="molecule type" value="Genomic_DNA"/>
</dbReference>
<dbReference type="Proteomes" id="UP000274541">
    <property type="component" value="Unassembled WGS sequence"/>
</dbReference>
<organism evidence="1 2">
    <name type="scientific">Pseudomonas syringae pv. aptata</name>
    <dbReference type="NCBI Taxonomy" id="83167"/>
    <lineage>
        <taxon>Bacteria</taxon>
        <taxon>Pseudomonadati</taxon>
        <taxon>Pseudomonadota</taxon>
        <taxon>Gammaproteobacteria</taxon>
        <taxon>Pseudomonadales</taxon>
        <taxon>Pseudomonadaceae</taxon>
        <taxon>Pseudomonas</taxon>
        <taxon>Pseudomonas syringae</taxon>
    </lineage>
</organism>
<evidence type="ECO:0000313" key="1">
    <source>
        <dbReference type="EMBL" id="RMO62943.1"/>
    </source>
</evidence>
<dbReference type="AlphaFoldDB" id="A0A0Q0DYZ8"/>
<evidence type="ECO:0000313" key="2">
    <source>
        <dbReference type="Proteomes" id="UP000274541"/>
    </source>
</evidence>
<protein>
    <submittedName>
        <fullName evidence="1">Uncharacterized protein</fullName>
    </submittedName>
</protein>
<proteinExistence type="predicted"/>